<gene>
    <name evidence="2" type="ORF">ENU08_00920</name>
    <name evidence="1" type="ORF">ENU41_06915</name>
</gene>
<dbReference type="EMBL" id="DTCK01000041">
    <property type="protein sequence ID" value="HGQ36389.1"/>
    <property type="molecule type" value="Genomic_DNA"/>
</dbReference>
<accession>A0A7C4JIH6</accession>
<protein>
    <submittedName>
        <fullName evidence="2">Uncharacterized protein</fullName>
    </submittedName>
</protein>
<organism evidence="2">
    <name type="scientific">Ignisphaera aggregans</name>
    <dbReference type="NCBI Taxonomy" id="334771"/>
    <lineage>
        <taxon>Archaea</taxon>
        <taxon>Thermoproteota</taxon>
        <taxon>Thermoprotei</taxon>
        <taxon>Desulfurococcales</taxon>
        <taxon>Desulfurococcaceae</taxon>
        <taxon>Ignisphaera</taxon>
    </lineage>
</organism>
<reference evidence="2" key="1">
    <citation type="journal article" date="2020" name="mSystems">
        <title>Genome- and Community-Level Interaction Insights into Carbon Utilization and Element Cycling Functions of Hydrothermarchaeota in Hydrothermal Sediment.</title>
        <authorList>
            <person name="Zhou Z."/>
            <person name="Liu Y."/>
            <person name="Xu W."/>
            <person name="Pan J."/>
            <person name="Luo Z.H."/>
            <person name="Li M."/>
        </authorList>
    </citation>
    <scope>NUCLEOTIDE SEQUENCE [LARGE SCALE GENOMIC DNA]</scope>
    <source>
        <strain evidence="2">SpSt-637</strain>
        <strain evidence="1">SpSt-667</strain>
    </source>
</reference>
<dbReference type="AlphaFoldDB" id="A0A7C4JIH6"/>
<name>A0A7C4JIH6_9CREN</name>
<proteinExistence type="predicted"/>
<evidence type="ECO:0000313" key="1">
    <source>
        <dbReference type="EMBL" id="HGQ36389.1"/>
    </source>
</evidence>
<dbReference type="EMBL" id="DTBD01000006">
    <property type="protein sequence ID" value="HGQ63797.1"/>
    <property type="molecule type" value="Genomic_DNA"/>
</dbReference>
<sequence>MPIEKLVLVTASYLPQHKHFKKLAEELSKELNVELEVKEEDYEYVSTYGEKDEFGMAWLPQLFAIVDGNAMPILTKFPINEKTLDYDHEKAKQEAKEKLRL</sequence>
<comment type="caution">
    <text evidence="2">The sequence shown here is derived from an EMBL/GenBank/DDBJ whole genome shotgun (WGS) entry which is preliminary data.</text>
</comment>
<evidence type="ECO:0000313" key="2">
    <source>
        <dbReference type="EMBL" id="HGQ63797.1"/>
    </source>
</evidence>